<dbReference type="Gene3D" id="1.20.120.520">
    <property type="entry name" value="nmb1532 protein domain like"/>
    <property type="match status" value="1"/>
</dbReference>
<dbReference type="EMBL" id="JAPNKA010000001">
    <property type="protein sequence ID" value="MCY1073516.1"/>
    <property type="molecule type" value="Genomic_DNA"/>
</dbReference>
<comment type="caution">
    <text evidence="2">The sequence shown here is derived from an EMBL/GenBank/DDBJ whole genome shotgun (WGS) entry which is preliminary data.</text>
</comment>
<evidence type="ECO:0000259" key="1">
    <source>
        <dbReference type="Pfam" id="PF01814"/>
    </source>
</evidence>
<feature type="domain" description="Hemerythrin-like" evidence="1">
    <location>
        <begin position="17"/>
        <end position="155"/>
    </location>
</feature>
<proteinExistence type="predicted"/>
<dbReference type="Pfam" id="PF01814">
    <property type="entry name" value="Hemerythrin"/>
    <property type="match status" value="1"/>
</dbReference>
<evidence type="ECO:0000313" key="2">
    <source>
        <dbReference type="EMBL" id="MCY1073516.1"/>
    </source>
</evidence>
<dbReference type="InterPro" id="IPR012312">
    <property type="entry name" value="Hemerythrin-like"/>
</dbReference>
<protein>
    <submittedName>
        <fullName evidence="2">Hemerythrin domain-containing protein</fullName>
    </submittedName>
</protein>
<sequence>MLVPLRLQPAPETPRDAFHLLLDCHERIRTFSDLALKAARLPDVPAAERVEAVTRVERYFSVGLPRHVEDEDISLAHRMREAGLSVEALEALKDMARQHREIEALLEMLLPRWRLLRTSPASHGELARELVRDSARLSALLDEHLGLEEHVLFPEARARLSAGSVEALGAEMRARRGLKP</sequence>
<organism evidence="2 3">
    <name type="scientific">Archangium lansingense</name>
    <dbReference type="NCBI Taxonomy" id="2995310"/>
    <lineage>
        <taxon>Bacteria</taxon>
        <taxon>Pseudomonadati</taxon>
        <taxon>Myxococcota</taxon>
        <taxon>Myxococcia</taxon>
        <taxon>Myxococcales</taxon>
        <taxon>Cystobacterineae</taxon>
        <taxon>Archangiaceae</taxon>
        <taxon>Archangium</taxon>
    </lineage>
</organism>
<dbReference type="RefSeq" id="WP_267532520.1">
    <property type="nucleotide sequence ID" value="NZ_JAPNKA010000001.1"/>
</dbReference>
<dbReference type="Proteomes" id="UP001207654">
    <property type="component" value="Unassembled WGS sequence"/>
</dbReference>
<reference evidence="2 3" key="1">
    <citation type="submission" date="2022-11" db="EMBL/GenBank/DDBJ databases">
        <title>Minimal conservation of predation-associated metabolite biosynthetic gene clusters underscores biosynthetic potential of Myxococcota including descriptions for ten novel species: Archangium lansinium sp. nov., Myxococcus landrumus sp. nov., Nannocystis bai.</title>
        <authorList>
            <person name="Ahearne A."/>
            <person name="Stevens C."/>
            <person name="Phillips K."/>
        </authorList>
    </citation>
    <scope>NUCLEOTIDE SEQUENCE [LARGE SCALE GENOMIC DNA]</scope>
    <source>
        <strain evidence="2 3">MIWBW</strain>
    </source>
</reference>
<accession>A0ABT3ZVY3</accession>
<evidence type="ECO:0000313" key="3">
    <source>
        <dbReference type="Proteomes" id="UP001207654"/>
    </source>
</evidence>
<keyword evidence="3" id="KW-1185">Reference proteome</keyword>
<name>A0ABT3ZVY3_9BACT</name>
<gene>
    <name evidence="2" type="ORF">OV287_03385</name>
</gene>